<reference evidence="1" key="1">
    <citation type="submission" date="2022-07" db="EMBL/GenBank/DDBJ databases">
        <title>Evaluation of T. orientalis genome assembly methods using nanopore sequencing and analysis of variation between genomes.</title>
        <authorList>
            <person name="Yam J."/>
            <person name="Micallef M.L."/>
            <person name="Liu M."/>
            <person name="Djordjevic S.P."/>
            <person name="Bogema D.R."/>
            <person name="Jenkins C."/>
        </authorList>
    </citation>
    <scope>NUCLEOTIDE SEQUENCE</scope>
    <source>
        <strain evidence="1">Goon Nure</strain>
    </source>
</reference>
<dbReference type="Proteomes" id="UP000244811">
    <property type="component" value="Chromosome 3"/>
</dbReference>
<evidence type="ECO:0000313" key="1">
    <source>
        <dbReference type="EMBL" id="UKK01222.2"/>
    </source>
</evidence>
<gene>
    <name evidence="1" type="ORF">MACK_002035</name>
</gene>
<evidence type="ECO:0000313" key="2">
    <source>
        <dbReference type="Proteomes" id="UP000244811"/>
    </source>
</evidence>
<sequence>MFVGDEDPIEKVYYGSQLLYPHDPELDQGTKCLVETFEKEQKRHYRIYIVSQITNIRTTHRKYDYREDDNKVNRIIKLMFVKRNSRTMYINIDISSDKIHPFMDKTIDTSSGNNIIKYKMKKDFNKAFFNGKSTIKYKFGNVYDSTTPIVVGYKIFDEFMTEADSLSLYYKNDRLEGLSCHKDSTTLNYVKNDNGLRTLWFAIPDLSADLIDDDKILAQSVLNKPEIQFLSPELLMLDVSELMTPSLFGIDKTVGTRGIWDYTLYSVNKKYKQFFKLAKIVDSLRITPLIHSVGDYAIETIVERYEISGAVVLFVTSTIPGPVGNFKNVIGFSLQNCGGRDFWNQLTPNETTNYIGSLERSGPIEIDVSIRDEPTSVYSDETSFDQNGFYLNISINEPDGLAIEEGKYVFGKIKDKQPYEEGNIPSDPFQKTVIYLSEHANTPNVVVTNSTVPRPLCYSDRREYHTILVGQN</sequence>
<name>A0A976MBF3_THEOR</name>
<accession>A0A976MBF3</accession>
<dbReference type="AlphaFoldDB" id="A0A976MBF3"/>
<protein>
    <submittedName>
        <fullName evidence="1">Uncharacterized protein</fullName>
    </submittedName>
</protein>
<organism evidence="1 2">
    <name type="scientific">Theileria orientalis</name>
    <dbReference type="NCBI Taxonomy" id="68886"/>
    <lineage>
        <taxon>Eukaryota</taxon>
        <taxon>Sar</taxon>
        <taxon>Alveolata</taxon>
        <taxon>Apicomplexa</taxon>
        <taxon>Aconoidasida</taxon>
        <taxon>Piroplasmida</taxon>
        <taxon>Theileriidae</taxon>
        <taxon>Theileria</taxon>
    </lineage>
</organism>
<dbReference type="EMBL" id="CP056070">
    <property type="protein sequence ID" value="UKK01222.2"/>
    <property type="molecule type" value="Genomic_DNA"/>
</dbReference>
<proteinExistence type="predicted"/>